<keyword evidence="3" id="KW-1185">Reference proteome</keyword>
<dbReference type="Proteomes" id="UP000198384">
    <property type="component" value="Unassembled WGS sequence"/>
</dbReference>
<name>A0A238XPH2_9FLAO</name>
<feature type="signal peptide" evidence="1">
    <location>
        <begin position="1"/>
        <end position="20"/>
    </location>
</feature>
<proteinExistence type="predicted"/>
<accession>A0A238XPH2</accession>
<sequence>MKFTLYLLIFLNLSFCFSQSVVQKYNSLYNRYEFFNESGEMIAYKTYNSLLNQWEIYSTEDNNRKTDYGKYVAPVNLELLARVMAQKQARYDNLSYEQKRRLSQQKAYRNYTNRQNQVTDEFFKFHDKSKKTYSAIVKSGIKNFKENKNKDLKNILTFSDGWYNCFFISEAQSSVEETPKAVNYERCLQVLNGKVINYIGNYNIIYPVINTKSSSSFLTLTIETKLGKQENVLIYAVSDKPLKRVPEFYSGISKIFYTTVQEGSKIDIIIKHKNGYSYLGKISEYWKDETILNCDIEKGVIKVNLPPGEYEYFAFGDTKIWKGEFSLNENDYCHKTKLISN</sequence>
<dbReference type="EMBL" id="FZNT01000006">
    <property type="protein sequence ID" value="SNR60926.1"/>
    <property type="molecule type" value="Genomic_DNA"/>
</dbReference>
<gene>
    <name evidence="2" type="ORF">SAMN06265371_106227</name>
</gene>
<evidence type="ECO:0000313" key="2">
    <source>
        <dbReference type="EMBL" id="SNR60926.1"/>
    </source>
</evidence>
<dbReference type="RefSeq" id="WP_141119716.1">
    <property type="nucleotide sequence ID" value="NZ_FZNT01000006.1"/>
</dbReference>
<evidence type="ECO:0000256" key="1">
    <source>
        <dbReference type="SAM" id="SignalP"/>
    </source>
</evidence>
<keyword evidence="1" id="KW-0732">Signal</keyword>
<reference evidence="2 3" key="1">
    <citation type="submission" date="2017-06" db="EMBL/GenBank/DDBJ databases">
        <authorList>
            <person name="Kim H.J."/>
            <person name="Triplett B.A."/>
        </authorList>
    </citation>
    <scope>NUCLEOTIDE SEQUENCE [LARGE SCALE GENOMIC DNA]</scope>
    <source>
        <strain evidence="2 3">DSM 29150</strain>
    </source>
</reference>
<dbReference type="AlphaFoldDB" id="A0A238XPH2"/>
<feature type="chain" id="PRO_5012376084" evidence="1">
    <location>
        <begin position="21"/>
        <end position="341"/>
    </location>
</feature>
<protein>
    <submittedName>
        <fullName evidence="2">Uncharacterized protein</fullName>
    </submittedName>
</protein>
<organism evidence="2 3">
    <name type="scientific">Lutibacter agarilyticus</name>
    <dbReference type="NCBI Taxonomy" id="1109740"/>
    <lineage>
        <taxon>Bacteria</taxon>
        <taxon>Pseudomonadati</taxon>
        <taxon>Bacteroidota</taxon>
        <taxon>Flavobacteriia</taxon>
        <taxon>Flavobacteriales</taxon>
        <taxon>Flavobacteriaceae</taxon>
        <taxon>Lutibacter</taxon>
    </lineage>
</organism>
<dbReference type="OrthoDB" id="1261347at2"/>
<evidence type="ECO:0000313" key="3">
    <source>
        <dbReference type="Proteomes" id="UP000198384"/>
    </source>
</evidence>